<dbReference type="CDD" id="cd09274">
    <property type="entry name" value="RNase_HI_RT_Ty3"/>
    <property type="match status" value="1"/>
</dbReference>
<proteinExistence type="predicted"/>
<keyword evidence="8" id="KW-0548">Nucleotidyltransferase</keyword>
<evidence type="ECO:0000313" key="16">
    <source>
        <dbReference type="EMBL" id="KAJ0393116.1"/>
    </source>
</evidence>
<dbReference type="GO" id="GO:0046872">
    <property type="term" value="F:metal ion binding"/>
    <property type="evidence" value="ECO:0007669"/>
    <property type="project" value="UniProtKB-KW"/>
</dbReference>
<keyword evidence="4" id="KW-0378">Hydrolase</keyword>
<feature type="domain" description="Reverse transcriptase/retrotransposon-derived protein RNase H-like" evidence="13">
    <location>
        <begin position="148"/>
        <end position="246"/>
    </location>
</feature>
<dbReference type="GO" id="GO:0003677">
    <property type="term" value="F:DNA binding"/>
    <property type="evidence" value="ECO:0007669"/>
    <property type="project" value="UniProtKB-KW"/>
</dbReference>
<keyword evidence="6" id="KW-0229">DNA integration</keyword>
<dbReference type="EMBL" id="JAKCXM010000528">
    <property type="protein sequence ID" value="KAJ0393116.1"/>
    <property type="molecule type" value="Genomic_DNA"/>
</dbReference>
<dbReference type="PANTHER" id="PTHR37984">
    <property type="entry name" value="PROTEIN CBG26694"/>
    <property type="match status" value="1"/>
</dbReference>
<dbReference type="GO" id="GO:0015074">
    <property type="term" value="P:DNA integration"/>
    <property type="evidence" value="ECO:0007669"/>
    <property type="project" value="UniProtKB-KW"/>
</dbReference>
<dbReference type="Gene3D" id="1.10.340.70">
    <property type="match status" value="1"/>
</dbReference>
<comment type="caution">
    <text evidence="16">The sequence shown here is derived from an EMBL/GenBank/DDBJ whole genome shotgun (WGS) entry which is preliminary data.</text>
</comment>
<evidence type="ECO:0000259" key="13">
    <source>
        <dbReference type="Pfam" id="PF17919"/>
    </source>
</evidence>
<feature type="domain" description="Reverse transcriptase" evidence="12">
    <location>
        <begin position="1"/>
        <end position="78"/>
    </location>
</feature>
<name>A0AAD5Q2D6_PYTIN</name>
<dbReference type="SUPFAM" id="SSF53098">
    <property type="entry name" value="Ribonuclease H-like"/>
    <property type="match status" value="1"/>
</dbReference>
<dbReference type="GO" id="GO:0006508">
    <property type="term" value="P:proteolysis"/>
    <property type="evidence" value="ECO:0007669"/>
    <property type="project" value="UniProtKB-KW"/>
</dbReference>
<evidence type="ECO:0000259" key="15">
    <source>
        <dbReference type="Pfam" id="PF24626"/>
    </source>
</evidence>
<dbReference type="FunFam" id="3.30.70.270:FF:000020">
    <property type="entry name" value="Transposon Tf2-6 polyprotein-like Protein"/>
    <property type="match status" value="1"/>
</dbReference>
<dbReference type="Pfam" id="PF24626">
    <property type="entry name" value="SH3_Tf2-1"/>
    <property type="match status" value="1"/>
</dbReference>
<dbReference type="PANTHER" id="PTHR37984:SF5">
    <property type="entry name" value="PROTEIN NYNRIN-LIKE"/>
    <property type="match status" value="1"/>
</dbReference>
<dbReference type="GO" id="GO:0003887">
    <property type="term" value="F:DNA-directed DNA polymerase activity"/>
    <property type="evidence" value="ECO:0007669"/>
    <property type="project" value="UniProtKB-KW"/>
</dbReference>
<evidence type="ECO:0000256" key="7">
    <source>
        <dbReference type="ARBA" id="ARBA00022918"/>
    </source>
</evidence>
<dbReference type="InterPro" id="IPR056924">
    <property type="entry name" value="SH3_Tf2-1"/>
</dbReference>
<dbReference type="InterPro" id="IPR041577">
    <property type="entry name" value="RT_RNaseH_2"/>
</dbReference>
<gene>
    <name evidence="16" type="ORF">P43SY_006392</name>
</gene>
<evidence type="ECO:0000256" key="4">
    <source>
        <dbReference type="ARBA" id="ARBA00022801"/>
    </source>
</evidence>
<evidence type="ECO:0000256" key="5">
    <source>
        <dbReference type="ARBA" id="ARBA00022842"/>
    </source>
</evidence>
<dbReference type="SUPFAM" id="SSF54160">
    <property type="entry name" value="Chromo domain-like"/>
    <property type="match status" value="1"/>
</dbReference>
<dbReference type="AlphaFoldDB" id="A0AAD5Q2D6"/>
<dbReference type="CDD" id="cd00024">
    <property type="entry name" value="CD_CSD"/>
    <property type="match status" value="1"/>
</dbReference>
<dbReference type="InterPro" id="IPR016197">
    <property type="entry name" value="Chromo-like_dom_sf"/>
</dbReference>
<feature type="domain" description="Integrase zinc-binding" evidence="14">
    <location>
        <begin position="410"/>
        <end position="457"/>
    </location>
</feature>
<keyword evidence="7" id="KW-0695">RNA-directed DNA polymerase</keyword>
<keyword evidence="1" id="KW-0645">Protease</keyword>
<dbReference type="InterPro" id="IPR000477">
    <property type="entry name" value="RT_dom"/>
</dbReference>
<evidence type="ECO:0000256" key="11">
    <source>
        <dbReference type="ARBA" id="ARBA00023268"/>
    </source>
</evidence>
<evidence type="ECO:0000256" key="9">
    <source>
        <dbReference type="ARBA" id="ARBA00023125"/>
    </source>
</evidence>
<feature type="domain" description="Tf2-1-like SH3-like" evidence="15">
    <location>
        <begin position="583"/>
        <end position="646"/>
    </location>
</feature>
<evidence type="ECO:0000256" key="8">
    <source>
        <dbReference type="ARBA" id="ARBA00022932"/>
    </source>
</evidence>
<organism evidence="16 17">
    <name type="scientific">Pythium insidiosum</name>
    <name type="common">Pythiosis disease agent</name>
    <dbReference type="NCBI Taxonomy" id="114742"/>
    <lineage>
        <taxon>Eukaryota</taxon>
        <taxon>Sar</taxon>
        <taxon>Stramenopiles</taxon>
        <taxon>Oomycota</taxon>
        <taxon>Peronosporomycetes</taxon>
        <taxon>Pythiales</taxon>
        <taxon>Pythiaceae</taxon>
        <taxon>Pythium</taxon>
    </lineage>
</organism>
<reference evidence="16" key="1">
    <citation type="submission" date="2021-12" db="EMBL/GenBank/DDBJ databases">
        <title>Prjna785345.</title>
        <authorList>
            <person name="Rujirawat T."/>
            <person name="Krajaejun T."/>
        </authorList>
    </citation>
    <scope>NUCLEOTIDE SEQUENCE</scope>
    <source>
        <strain evidence="16">Pi057C3</strain>
    </source>
</reference>
<evidence type="ECO:0000259" key="12">
    <source>
        <dbReference type="Pfam" id="PF00078"/>
    </source>
</evidence>
<dbReference type="InterPro" id="IPR043128">
    <property type="entry name" value="Rev_trsase/Diguanyl_cyclase"/>
</dbReference>
<keyword evidence="11" id="KW-0511">Multifunctional enzyme</keyword>
<keyword evidence="8" id="KW-0808">Transferase</keyword>
<evidence type="ECO:0000256" key="3">
    <source>
        <dbReference type="ARBA" id="ARBA00022750"/>
    </source>
</evidence>
<keyword evidence="8" id="KW-0239">DNA-directed DNA polymerase</keyword>
<evidence type="ECO:0000256" key="10">
    <source>
        <dbReference type="ARBA" id="ARBA00023172"/>
    </source>
</evidence>
<evidence type="ECO:0008006" key="18">
    <source>
        <dbReference type="Google" id="ProtNLM"/>
    </source>
</evidence>
<dbReference type="Pfam" id="PF00078">
    <property type="entry name" value="RVT_1"/>
    <property type="match status" value="1"/>
</dbReference>
<evidence type="ECO:0000256" key="6">
    <source>
        <dbReference type="ARBA" id="ARBA00022908"/>
    </source>
</evidence>
<dbReference type="InterPro" id="IPR050951">
    <property type="entry name" value="Retrovirus_Pol_polyprotein"/>
</dbReference>
<dbReference type="Proteomes" id="UP001209570">
    <property type="component" value="Unassembled WGS sequence"/>
</dbReference>
<dbReference type="GO" id="GO:0006310">
    <property type="term" value="P:DNA recombination"/>
    <property type="evidence" value="ECO:0007669"/>
    <property type="project" value="UniProtKB-KW"/>
</dbReference>
<dbReference type="InterPro" id="IPR041588">
    <property type="entry name" value="Integrase_H2C2"/>
</dbReference>
<dbReference type="Pfam" id="PF17921">
    <property type="entry name" value="Integrase_H2C2"/>
    <property type="match status" value="1"/>
</dbReference>
<evidence type="ECO:0000256" key="2">
    <source>
        <dbReference type="ARBA" id="ARBA00022723"/>
    </source>
</evidence>
<dbReference type="GO" id="GO:0003964">
    <property type="term" value="F:RNA-directed DNA polymerase activity"/>
    <property type="evidence" value="ECO:0007669"/>
    <property type="project" value="UniProtKB-KW"/>
</dbReference>
<dbReference type="Pfam" id="PF17919">
    <property type="entry name" value="RT_RNaseH_2"/>
    <property type="match status" value="1"/>
</dbReference>
<evidence type="ECO:0000259" key="14">
    <source>
        <dbReference type="Pfam" id="PF17921"/>
    </source>
</evidence>
<dbReference type="InterPro" id="IPR043502">
    <property type="entry name" value="DNA/RNA_pol_sf"/>
</dbReference>
<keyword evidence="3" id="KW-0064">Aspartyl protease</keyword>
<keyword evidence="2" id="KW-0479">Metal-binding</keyword>
<accession>A0AAD5Q2D6</accession>
<evidence type="ECO:0000313" key="17">
    <source>
        <dbReference type="Proteomes" id="UP001209570"/>
    </source>
</evidence>
<sequence>MGLASSPSAFNRLMQSVFEDQREFCRVYFDDLFVFTKTDSVEDHLDALDRVLARCEEQQLYIKLAKCTFCAEEIPCLGDFIGKDGVRMDPDKIRAIRDWPLPRTKRDLQSFLGTCVYVLRYCPDFAELAAPLTEATKGKTKHEHVALDDHQRQCFAALKSRLSSPPVLAHPDSSLPFHVKMDASDYAVGGYLYQVGDDGHERIIAYGGRKLTTAERMYPTREKELLAALHAMRTWKVYLLDKPFFVNTDHKTLESILLQSTCSQRLARWLNELSFYQPRFRWIPGDTNIVADAISRSPQLADDDRPSHVSIGSLLAQLQEQQATVSTDEALVAYMSQRPSIQVQCKRLYAEDPVFGPLVAHLSRDGATGAPPVELNRALCANFEHFALEDVLLYYESGPEEPRRLCVPCDTDLRNLVLFEHHDTVAHGHPGSTKTLAAVQRRFFWPHMAKTVAKYIHASTAFKPSTDGQNERSHAFSNDYLRAFVSPTQEDWTDLLPLAEFAYNGRVHSSIGTSPFHADLGYEPRAFADLALPDGPRRKNHGLSFAEYQEATLRRCRDALEAANASMKRFYDQNRPDVQFKVGDAVLLDTLNLDHVGTTGRRKFAARFIGPYKVTAFTTRTTYRISLPPGIRLHDEFHVSYLRRYHEDTDPNRLNHVPRLITRDGTEGLQIRAIVGKRTHRGELQYKVRWYGRARRGAVT</sequence>
<dbReference type="FunFam" id="1.10.340.70:FF:000001">
    <property type="entry name" value="Retrovirus-related Pol polyprotein from transposon gypsy-like Protein"/>
    <property type="match status" value="1"/>
</dbReference>
<keyword evidence="9" id="KW-0238">DNA-binding</keyword>
<evidence type="ECO:0000256" key="1">
    <source>
        <dbReference type="ARBA" id="ARBA00022670"/>
    </source>
</evidence>
<dbReference type="Gene3D" id="3.30.70.270">
    <property type="match status" value="2"/>
</dbReference>
<dbReference type="GO" id="GO:0004190">
    <property type="term" value="F:aspartic-type endopeptidase activity"/>
    <property type="evidence" value="ECO:0007669"/>
    <property type="project" value="UniProtKB-KW"/>
</dbReference>
<keyword evidence="10" id="KW-0233">DNA recombination</keyword>
<dbReference type="SUPFAM" id="SSF56672">
    <property type="entry name" value="DNA/RNA polymerases"/>
    <property type="match status" value="1"/>
</dbReference>
<keyword evidence="5" id="KW-0460">Magnesium</keyword>
<keyword evidence="17" id="KW-1185">Reference proteome</keyword>
<protein>
    <recommendedName>
        <fullName evidence="18">Integrase catalytic domain-containing protein</fullName>
    </recommendedName>
</protein>
<dbReference type="InterPro" id="IPR012337">
    <property type="entry name" value="RNaseH-like_sf"/>
</dbReference>